<dbReference type="InterPro" id="IPR010131">
    <property type="entry name" value="MdtP/NodT-like"/>
</dbReference>
<evidence type="ECO:0000256" key="3">
    <source>
        <dbReference type="SAM" id="Coils"/>
    </source>
</evidence>
<sequence length="533" mass="57697">MSKVTASQSAAILAIAGLIGLAGCMVGPSYHPPKPIISARFGESPFKAGKMPPGWVKAAPDMAQFPKGDWWTIFRDPQLNQLEGMVATSNQSLKEYEAQYRKAAAMIDSVAAQLYPTLNGKFSFGRTMHGTGSTNSATGGSTGYYGAGGNHNPPPHNSWTTMPTASWTVDVWGTVRRQIQEQIRSTQADAALVANMKLSYELQLAEDYFSMRYQDSLIDLYGRNVKLYAENLHILENQMKAGVTDPASVLQAQYQYQSTQASYANAHVARAQYEHAIAVLVGKPPAWLHLPHDPLPNTLPPPPVALPSTLLERRPDIAQAERNMASMNAEIGYEIGAFYPQITLTANYGYAGNPLMSLFDIGMLTWSLGAGATETIFEGGSRAAAVRSAVADYDDAVANYRQTVLSALQDTEDQLSNLRYLGEQKEKVNDALTTANQAVRVAMNEYMAGTQIYTTVISAQQAALSYAQNALGVQNQRYQAELKLITDLGGGWSRKDLPSTGALLPDNPLVPAPILPNTNGVLNPDGKPAHIEP</sequence>
<keyword evidence="3" id="KW-0175">Coiled coil</keyword>
<dbReference type="PROSITE" id="PS51257">
    <property type="entry name" value="PROKAR_LIPOPROTEIN"/>
    <property type="match status" value="1"/>
</dbReference>
<dbReference type="PANTHER" id="PTHR30203">
    <property type="entry name" value="OUTER MEMBRANE CATION EFFLUX PROTEIN"/>
    <property type="match status" value="1"/>
</dbReference>
<keyword evidence="2" id="KW-0564">Palmitate</keyword>
<dbReference type="OrthoDB" id="9783100at2"/>
<dbReference type="AlphaFoldDB" id="A0A4Y6U6X9"/>
<dbReference type="Pfam" id="PF02321">
    <property type="entry name" value="OEP"/>
    <property type="match status" value="2"/>
</dbReference>
<organism evidence="4 5">
    <name type="scientific">Formicincola oecophyllae</name>
    <dbReference type="NCBI Taxonomy" id="2558361"/>
    <lineage>
        <taxon>Bacteria</taxon>
        <taxon>Pseudomonadati</taxon>
        <taxon>Pseudomonadota</taxon>
        <taxon>Alphaproteobacteria</taxon>
        <taxon>Acetobacterales</taxon>
        <taxon>Acetobacteraceae</taxon>
        <taxon>Formicincola</taxon>
    </lineage>
</organism>
<comment type="subcellular location">
    <subcellularLocation>
        <location evidence="2">Cell membrane</location>
        <topology evidence="2">Lipid-anchor</topology>
    </subcellularLocation>
</comment>
<dbReference type="PANTHER" id="PTHR30203:SF33">
    <property type="entry name" value="BLR4455 PROTEIN"/>
    <property type="match status" value="1"/>
</dbReference>
<dbReference type="GO" id="GO:0015562">
    <property type="term" value="F:efflux transmembrane transporter activity"/>
    <property type="evidence" value="ECO:0007669"/>
    <property type="project" value="InterPro"/>
</dbReference>
<keyword evidence="2" id="KW-0449">Lipoprotein</keyword>
<dbReference type="KEGG" id="swf:E3E12_01780"/>
<evidence type="ECO:0000313" key="5">
    <source>
        <dbReference type="Proteomes" id="UP000318709"/>
    </source>
</evidence>
<dbReference type="Gene3D" id="2.20.200.10">
    <property type="entry name" value="Outer membrane efflux proteins (OEP)"/>
    <property type="match status" value="1"/>
</dbReference>
<proteinExistence type="inferred from homology"/>
<dbReference type="Proteomes" id="UP000318709">
    <property type="component" value="Chromosome"/>
</dbReference>
<dbReference type="SUPFAM" id="SSF56954">
    <property type="entry name" value="Outer membrane efflux proteins (OEP)"/>
    <property type="match status" value="1"/>
</dbReference>
<gene>
    <name evidence="4" type="ORF">E3E12_01780</name>
</gene>
<dbReference type="Gene3D" id="1.20.1600.10">
    <property type="entry name" value="Outer membrane efflux proteins (OEP)"/>
    <property type="match status" value="1"/>
</dbReference>
<evidence type="ECO:0000313" key="4">
    <source>
        <dbReference type="EMBL" id="QDH13133.1"/>
    </source>
</evidence>
<evidence type="ECO:0000256" key="2">
    <source>
        <dbReference type="RuleBase" id="RU362097"/>
    </source>
</evidence>
<protein>
    <submittedName>
        <fullName evidence="4">Efflux transporter outer membrane subunit</fullName>
    </submittedName>
</protein>
<keyword evidence="2" id="KW-0472">Membrane</keyword>
<keyword evidence="2" id="KW-0812">Transmembrane</keyword>
<name>A0A4Y6U6X9_9PROT</name>
<comment type="similarity">
    <text evidence="1 2">Belongs to the outer membrane factor (OMF) (TC 1.B.17) family.</text>
</comment>
<reference evidence="4 5" key="1">
    <citation type="submission" date="2019-03" db="EMBL/GenBank/DDBJ databases">
        <title>The complete genome sequence of Swingsia_sp. F3b2 LMG30590(T).</title>
        <authorList>
            <person name="Chua K.-O."/>
            <person name="Chan K.-G."/>
            <person name="See-Too W.-S."/>
        </authorList>
    </citation>
    <scope>NUCLEOTIDE SEQUENCE [LARGE SCALE GENOMIC DNA]</scope>
    <source>
        <strain evidence="4 5">F3b2</strain>
    </source>
</reference>
<keyword evidence="2" id="KW-1134">Transmembrane beta strand</keyword>
<dbReference type="RefSeq" id="WP_141442795.1">
    <property type="nucleotide sequence ID" value="NZ_CP038231.1"/>
</dbReference>
<keyword evidence="5" id="KW-1185">Reference proteome</keyword>
<dbReference type="GO" id="GO:0005886">
    <property type="term" value="C:plasma membrane"/>
    <property type="evidence" value="ECO:0007669"/>
    <property type="project" value="UniProtKB-SubCell"/>
</dbReference>
<dbReference type="NCBIfam" id="TIGR01845">
    <property type="entry name" value="outer_NodT"/>
    <property type="match status" value="1"/>
</dbReference>
<evidence type="ECO:0000256" key="1">
    <source>
        <dbReference type="ARBA" id="ARBA00007613"/>
    </source>
</evidence>
<feature type="coiled-coil region" evidence="3">
    <location>
        <begin position="79"/>
        <end position="113"/>
    </location>
</feature>
<dbReference type="InterPro" id="IPR003423">
    <property type="entry name" value="OMP_efflux"/>
</dbReference>
<accession>A0A4Y6U6X9</accession>
<dbReference type="EMBL" id="CP038231">
    <property type="protein sequence ID" value="QDH13133.1"/>
    <property type="molecule type" value="Genomic_DNA"/>
</dbReference>